<dbReference type="Pfam" id="PF22758">
    <property type="entry name" value="Phage_cement"/>
    <property type="match status" value="1"/>
</dbReference>
<dbReference type="RefSeq" id="WP_381488602.1">
    <property type="nucleotide sequence ID" value="NZ_JBHTIK010000004.1"/>
</dbReference>
<evidence type="ECO:0000313" key="2">
    <source>
        <dbReference type="Proteomes" id="UP001597124"/>
    </source>
</evidence>
<accession>A0ABW3C189</accession>
<gene>
    <name evidence="1" type="ORF">ACFQ00_07770</name>
</gene>
<dbReference type="Proteomes" id="UP001597124">
    <property type="component" value="Unassembled WGS sequence"/>
</dbReference>
<evidence type="ECO:0000313" key="1">
    <source>
        <dbReference type="EMBL" id="MFD0848216.1"/>
    </source>
</evidence>
<protein>
    <recommendedName>
        <fullName evidence="3">Bacteriophage protein</fullName>
    </recommendedName>
</protein>
<organism evidence="1 2">
    <name type="scientific">Sphingosinicella xenopeptidilytica</name>
    <dbReference type="NCBI Taxonomy" id="364098"/>
    <lineage>
        <taxon>Bacteria</taxon>
        <taxon>Pseudomonadati</taxon>
        <taxon>Pseudomonadota</taxon>
        <taxon>Alphaproteobacteria</taxon>
        <taxon>Sphingomonadales</taxon>
        <taxon>Sphingosinicellaceae</taxon>
        <taxon>Sphingosinicella</taxon>
    </lineage>
</organism>
<keyword evidence="2" id="KW-1185">Reference proteome</keyword>
<evidence type="ECO:0008006" key="3">
    <source>
        <dbReference type="Google" id="ProtNLM"/>
    </source>
</evidence>
<comment type="caution">
    <text evidence="1">The sequence shown here is derived from an EMBL/GenBank/DDBJ whole genome shotgun (WGS) entry which is preliminary data.</text>
</comment>
<reference evidence="2" key="1">
    <citation type="journal article" date="2019" name="Int. J. Syst. Evol. Microbiol.">
        <title>The Global Catalogue of Microorganisms (GCM) 10K type strain sequencing project: providing services to taxonomists for standard genome sequencing and annotation.</title>
        <authorList>
            <consortium name="The Broad Institute Genomics Platform"/>
            <consortium name="The Broad Institute Genome Sequencing Center for Infectious Disease"/>
            <person name="Wu L."/>
            <person name="Ma J."/>
        </authorList>
    </citation>
    <scope>NUCLEOTIDE SEQUENCE [LARGE SCALE GENOMIC DNA]</scope>
    <source>
        <strain evidence="2">CCUG 52537</strain>
    </source>
</reference>
<proteinExistence type="predicted"/>
<sequence length="148" mass="15300">MAVLQNTFPDDIPEGFPGMEANGEASNIISRTLESANCGFGKAVFRGADDQGCVTTPSAALYGITLANRGLPVTTARAADTYITGDTIRIKNSGTSWVLAGDDVTDGAAVYVTSGGAFTDTSGGNTALVGWVFDQTKSSGDVVRIVRR</sequence>
<dbReference type="InterPro" id="IPR054438">
    <property type="entry name" value="Struct_cement_gp24/gp6"/>
</dbReference>
<dbReference type="EMBL" id="JBHTIK010000004">
    <property type="protein sequence ID" value="MFD0848216.1"/>
    <property type="molecule type" value="Genomic_DNA"/>
</dbReference>
<name>A0ABW3C189_SPHXN</name>